<comment type="catalytic activity">
    <reaction evidence="12">
        <text>Mg(2+)(in) = Mg(2+)(out)</text>
        <dbReference type="Rhea" id="RHEA:29827"/>
        <dbReference type="ChEBI" id="CHEBI:18420"/>
    </reaction>
</comment>
<dbReference type="Pfam" id="PF01544">
    <property type="entry name" value="CorA"/>
    <property type="match status" value="1"/>
</dbReference>
<keyword evidence="7 13" id="KW-0812">Transmembrane</keyword>
<evidence type="ECO:0000256" key="13">
    <source>
        <dbReference type="SAM" id="Phobius"/>
    </source>
</evidence>
<protein>
    <recommendedName>
        <fullName evidence="3">Magnesium transport protein CorA</fullName>
    </recommendedName>
</protein>
<keyword evidence="5" id="KW-1003">Cell membrane</keyword>
<dbReference type="Proteomes" id="UP000570514">
    <property type="component" value="Unassembled WGS sequence"/>
</dbReference>
<dbReference type="SUPFAM" id="SSF144083">
    <property type="entry name" value="Magnesium transport protein CorA, transmembrane region"/>
    <property type="match status" value="1"/>
</dbReference>
<dbReference type="PANTHER" id="PTHR47685:SF1">
    <property type="entry name" value="MAGNESIUM TRANSPORT PROTEIN CORA"/>
    <property type="match status" value="1"/>
</dbReference>
<evidence type="ECO:0000256" key="3">
    <source>
        <dbReference type="ARBA" id="ARBA00019439"/>
    </source>
</evidence>
<dbReference type="RefSeq" id="WP_167080677.1">
    <property type="nucleotide sequence ID" value="NZ_BAAADC010000001.1"/>
</dbReference>
<dbReference type="InterPro" id="IPR002523">
    <property type="entry name" value="MgTranspt_CorA/ZnTranspt_ZntB"/>
</dbReference>
<evidence type="ECO:0000256" key="1">
    <source>
        <dbReference type="ARBA" id="ARBA00004429"/>
    </source>
</evidence>
<evidence type="ECO:0000256" key="10">
    <source>
        <dbReference type="ARBA" id="ARBA00023065"/>
    </source>
</evidence>
<proteinExistence type="inferred from homology"/>
<keyword evidence="11 13" id="KW-0472">Membrane</keyword>
<dbReference type="EMBL" id="JAASRM010000001">
    <property type="protein sequence ID" value="NIK87250.1"/>
    <property type="molecule type" value="Genomic_DNA"/>
</dbReference>
<reference evidence="14 15" key="1">
    <citation type="submission" date="2020-03" db="EMBL/GenBank/DDBJ databases">
        <title>Genomic Encyclopedia of Type Strains, Phase IV (KMG-IV): sequencing the most valuable type-strain genomes for metagenomic binning, comparative biology and taxonomic classification.</title>
        <authorList>
            <person name="Goeker M."/>
        </authorList>
    </citation>
    <scope>NUCLEOTIDE SEQUENCE [LARGE SCALE GENOMIC DNA]</scope>
    <source>
        <strain evidence="14 15">DSM 19867</strain>
    </source>
</reference>
<dbReference type="GO" id="GO:0015087">
    <property type="term" value="F:cobalt ion transmembrane transporter activity"/>
    <property type="evidence" value="ECO:0007669"/>
    <property type="project" value="TreeGrafter"/>
</dbReference>
<evidence type="ECO:0000256" key="9">
    <source>
        <dbReference type="ARBA" id="ARBA00022989"/>
    </source>
</evidence>
<keyword evidence="8" id="KW-0460">Magnesium</keyword>
<dbReference type="SUPFAM" id="SSF143865">
    <property type="entry name" value="CorA soluble domain-like"/>
    <property type="match status" value="1"/>
</dbReference>
<evidence type="ECO:0000313" key="14">
    <source>
        <dbReference type="EMBL" id="NIK87250.1"/>
    </source>
</evidence>
<evidence type="ECO:0000256" key="8">
    <source>
        <dbReference type="ARBA" id="ARBA00022842"/>
    </source>
</evidence>
<comment type="caution">
    <text evidence="14">The sequence shown here is derived from an EMBL/GenBank/DDBJ whole genome shotgun (WGS) entry which is preliminary data.</text>
</comment>
<keyword evidence="9 13" id="KW-1133">Transmembrane helix</keyword>
<dbReference type="Gene3D" id="1.20.58.340">
    <property type="entry name" value="Magnesium transport protein CorA, transmembrane region"/>
    <property type="match status" value="2"/>
</dbReference>
<evidence type="ECO:0000256" key="7">
    <source>
        <dbReference type="ARBA" id="ARBA00022692"/>
    </source>
</evidence>
<dbReference type="GO" id="GO:0015095">
    <property type="term" value="F:magnesium ion transmembrane transporter activity"/>
    <property type="evidence" value="ECO:0007669"/>
    <property type="project" value="TreeGrafter"/>
</dbReference>
<evidence type="ECO:0000256" key="11">
    <source>
        <dbReference type="ARBA" id="ARBA00023136"/>
    </source>
</evidence>
<evidence type="ECO:0000256" key="12">
    <source>
        <dbReference type="ARBA" id="ARBA00034269"/>
    </source>
</evidence>
<dbReference type="GO" id="GO:0015099">
    <property type="term" value="F:nickel cation transmembrane transporter activity"/>
    <property type="evidence" value="ECO:0007669"/>
    <property type="project" value="TreeGrafter"/>
</dbReference>
<dbReference type="AlphaFoldDB" id="A0A846MW37"/>
<evidence type="ECO:0000256" key="6">
    <source>
        <dbReference type="ARBA" id="ARBA00022519"/>
    </source>
</evidence>
<feature type="transmembrane region" description="Helical" evidence="13">
    <location>
        <begin position="267"/>
        <end position="287"/>
    </location>
</feature>
<evidence type="ECO:0000256" key="2">
    <source>
        <dbReference type="ARBA" id="ARBA00009765"/>
    </source>
</evidence>
<gene>
    <name evidence="14" type="ORF">FHS83_000568</name>
</gene>
<accession>A0A846MW37</accession>
<evidence type="ECO:0000256" key="5">
    <source>
        <dbReference type="ARBA" id="ARBA00022475"/>
    </source>
</evidence>
<dbReference type="Gene3D" id="3.30.460.20">
    <property type="entry name" value="CorA soluble domain-like"/>
    <property type="match status" value="1"/>
</dbReference>
<keyword evidence="4" id="KW-0813">Transport</keyword>
<evidence type="ECO:0000256" key="4">
    <source>
        <dbReference type="ARBA" id="ARBA00022448"/>
    </source>
</evidence>
<organism evidence="14 15">
    <name type="scientific">Rhizomicrobium palustre</name>
    <dbReference type="NCBI Taxonomy" id="189966"/>
    <lineage>
        <taxon>Bacteria</taxon>
        <taxon>Pseudomonadati</taxon>
        <taxon>Pseudomonadota</taxon>
        <taxon>Alphaproteobacteria</taxon>
        <taxon>Micropepsales</taxon>
        <taxon>Micropepsaceae</taxon>
        <taxon>Rhizomicrobium</taxon>
    </lineage>
</organism>
<comment type="similarity">
    <text evidence="2">Belongs to the CorA metal ion transporter (MIT) (TC 1.A.35) family.</text>
</comment>
<name>A0A846MW37_9PROT</name>
<comment type="subcellular location">
    <subcellularLocation>
        <location evidence="1">Cell inner membrane</location>
        <topology evidence="1">Multi-pass membrane protein</topology>
    </subcellularLocation>
</comment>
<keyword evidence="10" id="KW-0406">Ion transport</keyword>
<sequence length="325" mass="36606">MLKTYMPLHGGLRIVPDADSTAVPPESLWIDLFDPSPEERQAVNNALGVDLPTRADMEEIEVSSRLYAENGAIYMTALVLANSGTENPVAGVVTFALVRNTLITIRYTEPQPFRTFEARCRRGTVPASKAENVLLDLLDVIIDRLADIQERASAEIERISRDIFDPDNSAHPISSHEFQEVLRALGRKHDLAGKIRESLLTLARMLAFLQQAMDNKDNKDVLPHVKTLTRDVNSLQDHLNYLTSRLSYLLDATLGLINIDQNNIIKIMSVAAMVFLPPTLFASIWGMNFQEMPELHSHFGYPIAWIVMIVSAIVPYIWFKRKGWL</sequence>
<keyword evidence="6" id="KW-0997">Cell inner membrane</keyword>
<dbReference type="GO" id="GO:0005886">
    <property type="term" value="C:plasma membrane"/>
    <property type="evidence" value="ECO:0007669"/>
    <property type="project" value="UniProtKB-SubCell"/>
</dbReference>
<dbReference type="FunFam" id="1.20.58.340:FF:000001">
    <property type="entry name" value="Magnesium transport protein CorA"/>
    <property type="match status" value="1"/>
</dbReference>
<dbReference type="InterPro" id="IPR050829">
    <property type="entry name" value="CorA_MIT"/>
</dbReference>
<dbReference type="InterPro" id="IPR045863">
    <property type="entry name" value="CorA_TM1_TM2"/>
</dbReference>
<dbReference type="PANTHER" id="PTHR47685">
    <property type="entry name" value="MAGNESIUM TRANSPORT PROTEIN CORA"/>
    <property type="match status" value="1"/>
</dbReference>
<keyword evidence="15" id="KW-1185">Reference proteome</keyword>
<dbReference type="CDD" id="cd12837">
    <property type="entry name" value="EcCorA-like_u1"/>
    <property type="match status" value="1"/>
</dbReference>
<dbReference type="InterPro" id="IPR045861">
    <property type="entry name" value="CorA_cytoplasmic_dom"/>
</dbReference>
<evidence type="ECO:0000313" key="15">
    <source>
        <dbReference type="Proteomes" id="UP000570514"/>
    </source>
</evidence>
<feature type="transmembrane region" description="Helical" evidence="13">
    <location>
        <begin position="299"/>
        <end position="319"/>
    </location>
</feature>